<reference evidence="2 3" key="1">
    <citation type="submission" date="2024-06" db="EMBL/GenBank/DDBJ databases">
        <title>Sorghum-associated microbial communities from plants grown in Nebraska, USA.</title>
        <authorList>
            <person name="Schachtman D."/>
        </authorList>
    </citation>
    <scope>NUCLEOTIDE SEQUENCE [LARGE SCALE GENOMIC DNA]</scope>
    <source>
        <strain evidence="2 3">1288</strain>
    </source>
</reference>
<organism evidence="2 3">
    <name type="scientific">Sporosarcina psychrophila</name>
    <name type="common">Bacillus psychrophilus</name>
    <dbReference type="NCBI Taxonomy" id="1476"/>
    <lineage>
        <taxon>Bacteria</taxon>
        <taxon>Bacillati</taxon>
        <taxon>Bacillota</taxon>
        <taxon>Bacilli</taxon>
        <taxon>Bacillales</taxon>
        <taxon>Caryophanaceae</taxon>
        <taxon>Sporosarcina</taxon>
    </lineage>
</organism>
<feature type="transmembrane region" description="Helical" evidence="1">
    <location>
        <begin position="7"/>
        <end position="26"/>
    </location>
</feature>
<evidence type="ECO:0000313" key="2">
    <source>
        <dbReference type="EMBL" id="MET3658088.1"/>
    </source>
</evidence>
<keyword evidence="1" id="KW-1133">Transmembrane helix</keyword>
<gene>
    <name evidence="2" type="ORF">ABIC55_003185</name>
</gene>
<comment type="caution">
    <text evidence="2">The sequence shown here is derived from an EMBL/GenBank/DDBJ whole genome shotgun (WGS) entry which is preliminary data.</text>
</comment>
<keyword evidence="3" id="KW-1185">Reference proteome</keyword>
<keyword evidence="1" id="KW-0812">Transmembrane</keyword>
<dbReference type="Proteomes" id="UP001549104">
    <property type="component" value="Unassembled WGS sequence"/>
</dbReference>
<dbReference type="EMBL" id="JBEPME010000004">
    <property type="protein sequence ID" value="MET3658088.1"/>
    <property type="molecule type" value="Genomic_DNA"/>
</dbReference>
<feature type="transmembrane region" description="Helical" evidence="1">
    <location>
        <begin position="64"/>
        <end position="88"/>
    </location>
</feature>
<feature type="transmembrane region" description="Helical" evidence="1">
    <location>
        <begin position="38"/>
        <end position="57"/>
    </location>
</feature>
<sequence length="92" mass="10448">MGKFNTFSYLFLFLAVITQISDFIFSSSEFYYNHYLNFTLLIVIVSPIIGIILGSFGKIGDYKLIAIVLNVGFFISFSLLALLNLWIITFGK</sequence>
<keyword evidence="1" id="KW-0472">Membrane</keyword>
<accession>A0ABV2KDF0</accession>
<evidence type="ECO:0000256" key="1">
    <source>
        <dbReference type="SAM" id="Phobius"/>
    </source>
</evidence>
<evidence type="ECO:0000313" key="3">
    <source>
        <dbReference type="Proteomes" id="UP001549104"/>
    </source>
</evidence>
<dbReference type="RefSeq" id="WP_338653315.1">
    <property type="nucleotide sequence ID" value="NZ_CP146246.1"/>
</dbReference>
<proteinExistence type="predicted"/>
<protein>
    <submittedName>
        <fullName evidence="2">Magnesium-transporting ATPase (P-type)</fullName>
    </submittedName>
</protein>
<name>A0ABV2KDF0_SPOPS</name>